<dbReference type="RefSeq" id="WP_159547250.1">
    <property type="nucleotide sequence ID" value="NZ_CP047156.1"/>
</dbReference>
<dbReference type="Proteomes" id="UP000463857">
    <property type="component" value="Chromosome"/>
</dbReference>
<organism evidence="5 6">
    <name type="scientific">Epidermidibacterium keratini</name>
    <dbReference type="NCBI Taxonomy" id="1891644"/>
    <lineage>
        <taxon>Bacteria</taxon>
        <taxon>Bacillati</taxon>
        <taxon>Actinomycetota</taxon>
        <taxon>Actinomycetes</taxon>
        <taxon>Sporichthyales</taxon>
        <taxon>Sporichthyaceae</taxon>
        <taxon>Epidermidibacterium</taxon>
    </lineage>
</organism>
<evidence type="ECO:0000256" key="1">
    <source>
        <dbReference type="ARBA" id="ARBA00023015"/>
    </source>
</evidence>
<dbReference type="InterPro" id="IPR051534">
    <property type="entry name" value="CBASS_pafABC_assoc_protein"/>
</dbReference>
<dbReference type="InterPro" id="IPR013196">
    <property type="entry name" value="HTH_11"/>
</dbReference>
<keyword evidence="2" id="KW-0238">DNA-binding</keyword>
<evidence type="ECO:0000313" key="6">
    <source>
        <dbReference type="Proteomes" id="UP000463857"/>
    </source>
</evidence>
<gene>
    <name evidence="5" type="ORF">EK0264_18855</name>
</gene>
<dbReference type="InterPro" id="IPR028349">
    <property type="entry name" value="PafC-like"/>
</dbReference>
<dbReference type="PROSITE" id="PS00894">
    <property type="entry name" value="HTH_DEOR_1"/>
    <property type="match status" value="1"/>
</dbReference>
<dbReference type="InterPro" id="IPR036388">
    <property type="entry name" value="WH-like_DNA-bd_sf"/>
</dbReference>
<dbReference type="InterPro" id="IPR036390">
    <property type="entry name" value="WH_DNA-bd_sf"/>
</dbReference>
<dbReference type="PIRSF" id="PIRSF016838">
    <property type="entry name" value="PafC"/>
    <property type="match status" value="1"/>
</dbReference>
<dbReference type="Gene3D" id="1.10.10.10">
    <property type="entry name" value="Winged helix-like DNA-binding domain superfamily/Winged helix DNA-binding domain"/>
    <property type="match status" value="1"/>
</dbReference>
<dbReference type="PROSITE" id="PS51000">
    <property type="entry name" value="HTH_DEOR_2"/>
    <property type="match status" value="1"/>
</dbReference>
<keyword evidence="1" id="KW-0805">Transcription regulation</keyword>
<evidence type="ECO:0000259" key="4">
    <source>
        <dbReference type="PROSITE" id="PS51000"/>
    </source>
</evidence>
<dbReference type="AlphaFoldDB" id="A0A7L4YSH4"/>
<dbReference type="Pfam" id="PF08279">
    <property type="entry name" value="HTH_11"/>
    <property type="match status" value="1"/>
</dbReference>
<dbReference type="PROSITE" id="PS52050">
    <property type="entry name" value="WYL"/>
    <property type="match status" value="1"/>
</dbReference>
<keyword evidence="6" id="KW-1185">Reference proteome</keyword>
<dbReference type="Pfam" id="PF13280">
    <property type="entry name" value="WYL"/>
    <property type="match status" value="1"/>
</dbReference>
<evidence type="ECO:0000256" key="3">
    <source>
        <dbReference type="ARBA" id="ARBA00023163"/>
    </source>
</evidence>
<dbReference type="GO" id="GO:0003700">
    <property type="term" value="F:DNA-binding transcription factor activity"/>
    <property type="evidence" value="ECO:0007669"/>
    <property type="project" value="InterPro"/>
</dbReference>
<sequence length="326" mass="36952">MADVTERTLALLATLQSRRSFTGPELTARLGVSERTLRRDVERLRRYGYPVHTQPGPGGHYRLAGDRAVPPLVLSDDEAVAALAALAAFAAHPGIDGEPVEDELGDAATRAYGKLDQLLPARLRPRLATFRNTIEASAPRVPKVSARSIETISAAIADDEIVTFDYRDAHGDRSRRRVEPHRQVHHLLRWYLLAWDCERAGWRVFRLDRITRLRRTARRFTPRPLPAESALAYLQAGLGKDREVVRVIVDAPAERIIDAFRYEDIDVREREDGRCELVVRVEGWQWFALHLAMLDADFTIERDAGLGAELRRFGARLLTATERDRR</sequence>
<reference evidence="5 6" key="1">
    <citation type="journal article" date="2018" name="Int. J. Syst. Evol. Microbiol.">
        <title>Epidermidibacterium keratini gen. nov., sp. nov., a member of the family Sporichthyaceae, isolated from keratin epidermis.</title>
        <authorList>
            <person name="Lee D.G."/>
            <person name="Trujillo M.E."/>
            <person name="Kang S."/>
            <person name="Nam J.J."/>
            <person name="Kim Y.J."/>
        </authorList>
    </citation>
    <scope>NUCLEOTIDE SEQUENCE [LARGE SCALE GENOMIC DNA]</scope>
    <source>
        <strain evidence="5 6">EPI-7</strain>
    </source>
</reference>
<keyword evidence="3" id="KW-0804">Transcription</keyword>
<accession>A0A7L4YSH4</accession>
<dbReference type="InterPro" id="IPR018356">
    <property type="entry name" value="Tscrpt_reg_HTH_DeoR_CS"/>
</dbReference>
<dbReference type="KEGG" id="eke:EK0264_18855"/>
<evidence type="ECO:0000313" key="5">
    <source>
        <dbReference type="EMBL" id="QHC02126.1"/>
    </source>
</evidence>
<dbReference type="EMBL" id="CP047156">
    <property type="protein sequence ID" value="QHC02126.1"/>
    <property type="molecule type" value="Genomic_DNA"/>
</dbReference>
<dbReference type="PANTHER" id="PTHR34580:SF3">
    <property type="entry name" value="PROTEIN PAFB"/>
    <property type="match status" value="1"/>
</dbReference>
<evidence type="ECO:0000256" key="2">
    <source>
        <dbReference type="ARBA" id="ARBA00023125"/>
    </source>
</evidence>
<feature type="domain" description="HTH deoR-type" evidence="4">
    <location>
        <begin position="4"/>
        <end position="69"/>
    </location>
</feature>
<dbReference type="InterPro" id="IPR001034">
    <property type="entry name" value="DeoR_HTH"/>
</dbReference>
<dbReference type="InParanoid" id="A0A7L4YSH4"/>
<dbReference type="PANTHER" id="PTHR34580">
    <property type="match status" value="1"/>
</dbReference>
<name>A0A7L4YSH4_9ACTN</name>
<dbReference type="GO" id="GO:0003677">
    <property type="term" value="F:DNA binding"/>
    <property type="evidence" value="ECO:0007669"/>
    <property type="project" value="UniProtKB-KW"/>
</dbReference>
<dbReference type="OrthoDB" id="3616433at2"/>
<proteinExistence type="predicted"/>
<protein>
    <submittedName>
        <fullName evidence="5">WYL domain-containing protein</fullName>
    </submittedName>
</protein>
<dbReference type="SUPFAM" id="SSF46785">
    <property type="entry name" value="Winged helix' DNA-binding domain"/>
    <property type="match status" value="1"/>
</dbReference>
<dbReference type="InterPro" id="IPR026881">
    <property type="entry name" value="WYL_dom"/>
</dbReference>